<keyword evidence="3 7" id="KW-0175">Coiled coil</keyword>
<dbReference type="PROSITE" id="PS50012">
    <property type="entry name" value="RCC1_3"/>
    <property type="match status" value="5"/>
</dbReference>
<keyword evidence="10" id="KW-1185">Reference proteome</keyword>
<keyword evidence="4 6" id="KW-0505">Motor protein</keyword>
<dbReference type="EMBL" id="CCKQ01015711">
    <property type="protein sequence ID" value="CDW87540.1"/>
    <property type="molecule type" value="Genomic_DNA"/>
</dbReference>
<dbReference type="Gene3D" id="2.130.10.30">
    <property type="entry name" value="Regulator of chromosome condensation 1/beta-lactamase-inhibitor protein II"/>
    <property type="match status" value="2"/>
</dbReference>
<evidence type="ECO:0000313" key="9">
    <source>
        <dbReference type="EMBL" id="CDW87540.1"/>
    </source>
</evidence>
<evidence type="ECO:0000259" key="8">
    <source>
        <dbReference type="PROSITE" id="PS50067"/>
    </source>
</evidence>
<dbReference type="InterPro" id="IPR027640">
    <property type="entry name" value="Kinesin-like_fam"/>
</dbReference>
<dbReference type="InterPro" id="IPR019821">
    <property type="entry name" value="Kinesin_motor_CS"/>
</dbReference>
<dbReference type="SMART" id="SM00129">
    <property type="entry name" value="KISc"/>
    <property type="match status" value="1"/>
</dbReference>
<feature type="domain" description="Kinesin motor" evidence="8">
    <location>
        <begin position="1"/>
        <end position="351"/>
    </location>
</feature>
<reference evidence="9 10" key="1">
    <citation type="submission" date="2014-06" db="EMBL/GenBank/DDBJ databases">
        <authorList>
            <person name="Swart Estienne"/>
        </authorList>
    </citation>
    <scope>NUCLEOTIDE SEQUENCE [LARGE SCALE GENOMIC DNA]</scope>
    <source>
        <strain evidence="9 10">130c</strain>
    </source>
</reference>
<dbReference type="InterPro" id="IPR000408">
    <property type="entry name" value="Reg_chr_condens"/>
</dbReference>
<accession>A0A078AYN2</accession>
<dbReference type="PANTHER" id="PTHR47968">
    <property type="entry name" value="CENTROMERE PROTEIN E"/>
    <property type="match status" value="1"/>
</dbReference>
<evidence type="ECO:0000256" key="2">
    <source>
        <dbReference type="ARBA" id="ARBA00022840"/>
    </source>
</evidence>
<sequence>MRPLLAPYEDQDVWGVDYKDNKIYSLNQNLASTLDPVQIAMGVGNGQQINMNAFIREKELRRRYQDAMQTQNFHFDNVFGIETKTPQIYHVIARPITKAALQGYNGTVFMYGQTTSGKTYTMLGTQEIPGILPCAVRDVFNGVKNDSQNNNYNVWVSYMEIYNESINDLLSPGKTNLKIKDDPNHGVDVALLKKQQVFSFDQAIILMNYGEEHRIYKETSIHEHSSRSHTIFRIYIESCPVNKSGPKRYSMLNLVDLAGSERLNDFEQKSDTLGETGYINKSLFVLSNVINKLAEGKSGHIPYRDSKLTRILQMALGGNSLTAIICTISPAAINYYQSLSTLRFATRAKTVKNKPTVNEIVDEQELATQMFKKEIEHLKEQIVLKDSELVKFQEFHLKLQQNLNQEKEQKDQLNREMNDIKSRNQQTSTQQEQFNFMIEQLKQQLKQAQEDKENLQAQNDDLKIAIETINQNDNQSLGRFVESIQEQCESYIIEQANTPNFEDYFSQFPQEKLILQSNMFWISEVDKLKSQFKLDALAIQNQYRLKFKEIIEQIYNEDNEQFASEGMVQTVLKIVDIEQREKASQFANAEKVLHDIDRGIVFDDIMIEYEQVYAKSLELLGYNYKDLEQGLIVPAANDLNKIIDDLKEYYSELIQVVQKRYDEVKIILETYFRQMIAIKREELDSKHQNDEITEEDFQQQANTFAQIADNHNMKLTRLREGFEDFSKHIDERFDEQIDRINQLFNEVDFDLQESFQSSQQNDDQMDQEIQQNYYSKQSQNANMNSLQTRKTSQQNQQKIINTYGSQQMMSERDMNQFQMSIQSIQEEPPEVRASINHHQMVTPTPKFSNANKFRNNSQTQGLLNKENSDFLKSAQSFKEQLLPRNKLNSQGISAYQSGQPSSQNISNCKIYVWGSGKDGRCGNGKESSEKLPNQINSQYKFSQLSCGYHHSAGVTSDGMILSWGRGIFGQLGHGDTENYSLPTPIETLVKIQIIQVACGWQHTMSLSSQGRVFSWGYGEDGQLGHGDTNDYLLPKELDYFKKNQLRVSFIACGHSHSGCITDSSSAQLYMWGCNPDSRLMIDDNENQLLPTQTILESAKQNFLNKGDHIKAEGLEPCSLSLGVTHSAVITRSGDLFTAGSKLDGQLGIRYEISDFQSSAPSMSNTQQSFTESSFINQFKDNKDVKSQSAPINKVSAFGYQNKAVMVSCGDAFTIVLNEGNQIYAFGKLSHGRLGLGSLPKHSLKSGGLNPDNSQSEGVDHVSEPTIIHTLINEKVLQISAGCRHAACITDQGKLYVWGFNFYEQLGLGDSEKDFDIPTRVIKNLQQNKVKFVSCGYFHTGALVQTNQ</sequence>
<feature type="repeat" description="RCC1" evidence="5">
    <location>
        <begin position="958"/>
        <end position="1009"/>
    </location>
</feature>
<evidence type="ECO:0000256" key="1">
    <source>
        <dbReference type="ARBA" id="ARBA00022741"/>
    </source>
</evidence>
<keyword evidence="2 6" id="KW-0067">ATP-binding</keyword>
<evidence type="ECO:0000256" key="6">
    <source>
        <dbReference type="PROSITE-ProRule" id="PRU00283"/>
    </source>
</evidence>
<dbReference type="SUPFAM" id="SSF50985">
    <property type="entry name" value="RCC1/BLIP-II"/>
    <property type="match status" value="1"/>
</dbReference>
<dbReference type="GO" id="GO:0007018">
    <property type="term" value="P:microtubule-based movement"/>
    <property type="evidence" value="ECO:0007669"/>
    <property type="project" value="InterPro"/>
</dbReference>
<dbReference type="InterPro" id="IPR009091">
    <property type="entry name" value="RCC1/BLIP-II"/>
</dbReference>
<dbReference type="PANTHER" id="PTHR47968:SF75">
    <property type="entry name" value="CENTROMERE-ASSOCIATED PROTEIN E"/>
    <property type="match status" value="1"/>
</dbReference>
<feature type="repeat" description="RCC1" evidence="5">
    <location>
        <begin position="1010"/>
        <end position="1063"/>
    </location>
</feature>
<evidence type="ECO:0000313" key="10">
    <source>
        <dbReference type="Proteomes" id="UP000039865"/>
    </source>
</evidence>
<feature type="coiled-coil region" evidence="7">
    <location>
        <begin position="361"/>
        <end position="472"/>
    </location>
</feature>
<dbReference type="Gene3D" id="3.40.850.10">
    <property type="entry name" value="Kinesin motor domain"/>
    <property type="match status" value="1"/>
</dbReference>
<feature type="binding site" evidence="6">
    <location>
        <begin position="112"/>
        <end position="119"/>
    </location>
    <ligand>
        <name>ATP</name>
        <dbReference type="ChEBI" id="CHEBI:30616"/>
    </ligand>
</feature>
<dbReference type="PRINTS" id="PR00380">
    <property type="entry name" value="KINESINHEAVY"/>
</dbReference>
<dbReference type="GO" id="GO:0005524">
    <property type="term" value="F:ATP binding"/>
    <property type="evidence" value="ECO:0007669"/>
    <property type="project" value="UniProtKB-UniRule"/>
</dbReference>
<dbReference type="GO" id="GO:0008017">
    <property type="term" value="F:microtubule binding"/>
    <property type="evidence" value="ECO:0007669"/>
    <property type="project" value="InterPro"/>
</dbReference>
<dbReference type="InParanoid" id="A0A078AYN2"/>
<protein>
    <submittedName>
        <fullName evidence="9">Kinesin motor domain containing protein</fullName>
    </submittedName>
</protein>
<evidence type="ECO:0000256" key="7">
    <source>
        <dbReference type="SAM" id="Coils"/>
    </source>
</evidence>
<feature type="repeat" description="RCC1" evidence="5">
    <location>
        <begin position="1292"/>
        <end position="1345"/>
    </location>
</feature>
<dbReference type="PROSITE" id="PS00626">
    <property type="entry name" value="RCC1_2"/>
    <property type="match status" value="3"/>
</dbReference>
<proteinExistence type="inferred from homology"/>
<dbReference type="SUPFAM" id="SSF52540">
    <property type="entry name" value="P-loop containing nucleoside triphosphate hydrolases"/>
    <property type="match status" value="1"/>
</dbReference>
<name>A0A078AYN2_STYLE</name>
<dbReference type="Proteomes" id="UP000039865">
    <property type="component" value="Unassembled WGS sequence"/>
</dbReference>
<feature type="repeat" description="RCC1" evidence="5">
    <location>
        <begin position="908"/>
        <end position="957"/>
    </location>
</feature>
<dbReference type="InterPro" id="IPR036961">
    <property type="entry name" value="Kinesin_motor_dom_sf"/>
</dbReference>
<evidence type="ECO:0000256" key="5">
    <source>
        <dbReference type="PROSITE-ProRule" id="PRU00235"/>
    </source>
</evidence>
<dbReference type="PROSITE" id="PS50067">
    <property type="entry name" value="KINESIN_MOTOR_2"/>
    <property type="match status" value="1"/>
</dbReference>
<dbReference type="OMA" id="WVSYMEI"/>
<dbReference type="Pfam" id="PF00225">
    <property type="entry name" value="Kinesin"/>
    <property type="match status" value="1"/>
</dbReference>
<evidence type="ECO:0000256" key="4">
    <source>
        <dbReference type="ARBA" id="ARBA00023175"/>
    </source>
</evidence>
<evidence type="ECO:0000256" key="3">
    <source>
        <dbReference type="ARBA" id="ARBA00023054"/>
    </source>
</evidence>
<dbReference type="Pfam" id="PF00415">
    <property type="entry name" value="RCC1"/>
    <property type="match status" value="5"/>
</dbReference>
<gene>
    <name evidence="9" type="primary">Contig13177.g14050</name>
    <name evidence="9" type="ORF">STYLEM_16646</name>
</gene>
<organism evidence="9 10">
    <name type="scientific">Stylonychia lemnae</name>
    <name type="common">Ciliate</name>
    <dbReference type="NCBI Taxonomy" id="5949"/>
    <lineage>
        <taxon>Eukaryota</taxon>
        <taxon>Sar</taxon>
        <taxon>Alveolata</taxon>
        <taxon>Ciliophora</taxon>
        <taxon>Intramacronucleata</taxon>
        <taxon>Spirotrichea</taxon>
        <taxon>Stichotrichia</taxon>
        <taxon>Sporadotrichida</taxon>
        <taxon>Oxytrichidae</taxon>
        <taxon>Stylonychinae</taxon>
        <taxon>Stylonychia</taxon>
    </lineage>
</organism>
<dbReference type="OrthoDB" id="293800at2759"/>
<dbReference type="InterPro" id="IPR001752">
    <property type="entry name" value="Kinesin_motor_dom"/>
</dbReference>
<dbReference type="GO" id="GO:0003777">
    <property type="term" value="F:microtubule motor activity"/>
    <property type="evidence" value="ECO:0007669"/>
    <property type="project" value="InterPro"/>
</dbReference>
<dbReference type="PROSITE" id="PS00411">
    <property type="entry name" value="KINESIN_MOTOR_1"/>
    <property type="match status" value="1"/>
</dbReference>
<feature type="repeat" description="RCC1" evidence="5">
    <location>
        <begin position="1220"/>
        <end position="1291"/>
    </location>
</feature>
<keyword evidence="1 6" id="KW-0547">Nucleotide-binding</keyword>
<dbReference type="InterPro" id="IPR027417">
    <property type="entry name" value="P-loop_NTPase"/>
</dbReference>
<comment type="similarity">
    <text evidence="6">Belongs to the TRAFAC class myosin-kinesin ATPase superfamily. Kinesin family.</text>
</comment>